<dbReference type="RefSeq" id="WP_317902805.1">
    <property type="nucleotide sequence ID" value="NZ_JAIRBC010000018.1"/>
</dbReference>
<dbReference type="PANTHER" id="PTHR16026">
    <property type="entry name" value="CARTILAGE ACIDIC PROTEIN 1"/>
    <property type="match status" value="1"/>
</dbReference>
<dbReference type="EMBL" id="JAIRBC010000018">
    <property type="protein sequence ID" value="MCG2461662.1"/>
    <property type="molecule type" value="Genomic_DNA"/>
</dbReference>
<evidence type="ECO:0000256" key="1">
    <source>
        <dbReference type="ARBA" id="ARBA00022729"/>
    </source>
</evidence>
<reference evidence="3" key="1">
    <citation type="submission" date="2023-02" db="EMBL/GenBank/DDBJ databases">
        <title>Genome of Flavobacteriaceae gen. nov. sp. strain F89.</title>
        <authorList>
            <person name="Wang Y."/>
        </authorList>
    </citation>
    <scope>NUCLEOTIDE SEQUENCE</scope>
    <source>
        <strain evidence="3">F89</strain>
    </source>
</reference>
<organism evidence="3 4">
    <name type="scientific">Cerina litoralis</name>
    <dbReference type="NCBI Taxonomy" id="2874477"/>
    <lineage>
        <taxon>Bacteria</taxon>
        <taxon>Pseudomonadati</taxon>
        <taxon>Bacteroidota</taxon>
        <taxon>Flavobacteriia</taxon>
        <taxon>Flavobacteriales</taxon>
        <taxon>Flavobacteriaceae</taxon>
        <taxon>Cerina</taxon>
    </lineage>
</organism>
<keyword evidence="1" id="KW-0732">Signal</keyword>
<sequence length="1170" mass="129997">MFLRKYIRIPVLLGFVGSLYYGCDRHNPNAPLFELLDSAYTHVDFENTLSTTDSINILDFEYMFNGGGVGIGDINNDGLQDIYFSGNQVTGRLYLNRDDFKFKDVTESSGVMTTGWSNGVSMTDVNQDGLIDLYVCRGGPRNTPENDMANLLYINNGDGSFKEVAKEFGIADTGYSIQAVFFDCDKDGDKDLYLLTNALVPYNRNTSRPKMDNGQAASTDRLYINNGDNTFTDKSKEAGITLEGFGLGIAICDANEDGWPDLYISNDFLTNDILYINNGDGTFSDKIADYLKHQSLDGMGNDIADINNDGHMDIMVLDMLPQDNKRRKENMGYFSYDKAMLDLQNGYMPQYVRNTLQLNNGNGTFSEIGQLSGIHNTDWSWSPLIADFDNDGWKDMFITNGYRRDVSNLDFINYGQQNSFFGTKKAMSKNRLKKLFSLPEIKLHNYIYKNNGDLTFSDRVKEWGFSKPSFSNGAAYADLDNDGDLDLIVSNIDDKAFIYRNNSIKNGIDSKNINHFLRLRLVGDMDLTGTRVSLKYKGKEQYQLYSPVKGYLSTVEEMLHFGLGKTTMIDTLLVKWPNGTSQLIKNVNADQVFTVDSKNARPTDPLTEKSLIPLFDDVTPDLGINYTNVSNGLVDFNIQATLIRTGTQLGSGIAIGDINNDGLEDVYVGGSKTKKGSLYLQSASGIFTERVLDRSKPYDNAGTLFMDADGDGDLDLFIVNGGGLPDTKTQQYTDRLYINDGFGNFEAENLLQRNASGSCISAADFDKDGDLDLFIGGRVRVGSYPLPPKSYLLENKDGEFIDSTESVFGNTGEFGMVSDALWTDFDNDKWIDLILVGEFMQIKFYKNEKGKLRDITKNSGLKNTGGWWNSIVPGDFDMDGDVDYIVGNSGLNSMYTASVDEPITLYAKDFDSNGSIDPIMSCYTQGKEHLIHSRDVLIHQINAMRARFKTYESYATASMGKTFLPEELEDALILKAQTLASSYIENLGQGKFKISPLPIKAQFAPIFGMQVDDYNNDGFLDVMAVGNLYGAEAFSGRFDAMTGLCMLGDGTGKFKCMRPLESGLKVGGDAKGIASLESSNGNTLVLIGKNSGPLQVYTYKGFQKNIPLKENEAYAMIHLKDGKVSKQEFAYGGSYLGHSSRTLKVEVKQTDFVEIYSYTGESRKILYSDE</sequence>
<evidence type="ECO:0000259" key="2">
    <source>
        <dbReference type="Pfam" id="PF07593"/>
    </source>
</evidence>
<dbReference type="Pfam" id="PF13517">
    <property type="entry name" value="FG-GAP_3"/>
    <property type="match status" value="7"/>
</dbReference>
<dbReference type="PANTHER" id="PTHR16026:SF0">
    <property type="entry name" value="CARTILAGE ACIDIC PROTEIN 1"/>
    <property type="match status" value="1"/>
</dbReference>
<dbReference type="InterPro" id="IPR028994">
    <property type="entry name" value="Integrin_alpha_N"/>
</dbReference>
<gene>
    <name evidence="3" type="ORF">K8352_12950</name>
</gene>
<dbReference type="AlphaFoldDB" id="A0AAE3EXS2"/>
<proteinExistence type="predicted"/>
<evidence type="ECO:0000313" key="4">
    <source>
        <dbReference type="Proteomes" id="UP001200642"/>
    </source>
</evidence>
<dbReference type="InterPro" id="IPR011519">
    <property type="entry name" value="UnbV_ASPIC"/>
</dbReference>
<feature type="domain" description="ASPIC/UnbV" evidence="2">
    <location>
        <begin position="529"/>
        <end position="593"/>
    </location>
</feature>
<name>A0AAE3EXS2_9FLAO</name>
<dbReference type="Gene3D" id="2.130.10.130">
    <property type="entry name" value="Integrin alpha, N-terminal"/>
    <property type="match status" value="5"/>
</dbReference>
<evidence type="ECO:0000313" key="3">
    <source>
        <dbReference type="EMBL" id="MCG2461662.1"/>
    </source>
</evidence>
<dbReference type="Pfam" id="PF07593">
    <property type="entry name" value="UnbV_ASPIC"/>
    <property type="match status" value="1"/>
</dbReference>
<dbReference type="InterPro" id="IPR013517">
    <property type="entry name" value="FG-GAP"/>
</dbReference>
<comment type="caution">
    <text evidence="3">The sequence shown here is derived from an EMBL/GenBank/DDBJ whole genome shotgun (WGS) entry which is preliminary data.</text>
</comment>
<keyword evidence="4" id="KW-1185">Reference proteome</keyword>
<accession>A0AAE3EXS2</accession>
<dbReference type="SUPFAM" id="SSF69318">
    <property type="entry name" value="Integrin alpha N-terminal domain"/>
    <property type="match status" value="3"/>
</dbReference>
<dbReference type="InterPro" id="IPR027039">
    <property type="entry name" value="Crtac1"/>
</dbReference>
<protein>
    <submittedName>
        <fullName evidence="3">VCBS repeat-containing protein</fullName>
    </submittedName>
</protein>
<dbReference type="Proteomes" id="UP001200642">
    <property type="component" value="Unassembled WGS sequence"/>
</dbReference>